<dbReference type="GO" id="GO:0005737">
    <property type="term" value="C:cytoplasm"/>
    <property type="evidence" value="ECO:0007669"/>
    <property type="project" value="TreeGrafter"/>
</dbReference>
<name>A0A1T4MIF9_9FUSO</name>
<protein>
    <submittedName>
        <fullName evidence="2">4-methyl-5(B-hydroxyethyl)-thiazole monophosphate biosynthesis</fullName>
    </submittedName>
</protein>
<gene>
    <name evidence="2" type="ORF">SAMN02745174_01236</name>
</gene>
<evidence type="ECO:0000313" key="2">
    <source>
        <dbReference type="EMBL" id="SJZ66651.1"/>
    </source>
</evidence>
<dbReference type="AlphaFoldDB" id="A0A1T4MIF9"/>
<dbReference type="PANTHER" id="PTHR48094">
    <property type="entry name" value="PROTEIN/NUCLEIC ACID DEGLYCASE DJ-1-RELATED"/>
    <property type="match status" value="1"/>
</dbReference>
<feature type="domain" description="DJ-1/PfpI" evidence="1">
    <location>
        <begin position="3"/>
        <end position="166"/>
    </location>
</feature>
<dbReference type="Gene3D" id="3.40.50.880">
    <property type="match status" value="1"/>
</dbReference>
<dbReference type="InterPro" id="IPR050325">
    <property type="entry name" value="Prot/Nucl_acid_deglycase"/>
</dbReference>
<dbReference type="NCBIfam" id="TIGR01383">
    <property type="entry name" value="not_thiJ"/>
    <property type="match status" value="1"/>
</dbReference>
<dbReference type="EMBL" id="FUWX01000008">
    <property type="protein sequence ID" value="SJZ66651.1"/>
    <property type="molecule type" value="Genomic_DNA"/>
</dbReference>
<dbReference type="RefSeq" id="WP_078693725.1">
    <property type="nucleotide sequence ID" value="NZ_FUWX01000008.1"/>
</dbReference>
<dbReference type="Proteomes" id="UP000191153">
    <property type="component" value="Unassembled WGS sequence"/>
</dbReference>
<dbReference type="Pfam" id="PF01965">
    <property type="entry name" value="DJ-1_PfpI"/>
    <property type="match status" value="1"/>
</dbReference>
<dbReference type="InterPro" id="IPR006287">
    <property type="entry name" value="DJ-1"/>
</dbReference>
<proteinExistence type="predicted"/>
<dbReference type="STRING" id="180163.SAMN02745174_01236"/>
<dbReference type="InterPro" id="IPR029062">
    <property type="entry name" value="Class_I_gatase-like"/>
</dbReference>
<evidence type="ECO:0000313" key="3">
    <source>
        <dbReference type="Proteomes" id="UP000191153"/>
    </source>
</evidence>
<keyword evidence="3" id="KW-1185">Reference proteome</keyword>
<reference evidence="2 3" key="1">
    <citation type="submission" date="2017-02" db="EMBL/GenBank/DDBJ databases">
        <authorList>
            <person name="Peterson S.W."/>
        </authorList>
    </citation>
    <scope>NUCLEOTIDE SEQUENCE [LARGE SCALE GENOMIC DNA]</scope>
    <source>
        <strain evidence="2 3">ATCC 700028</strain>
    </source>
</reference>
<sequence>MDKKVYILLAEGFELIEALSPLDVLRRGHIHVETVSLNDGLEVKSAQKVTVVADRRFNIDELTDGDMIILPGGYPGYVNLKENKDVVSLVKYYLEKNDKYVGAICGAPSLLGENKFILGRKFTCHSSVLDAMDKKMYSHMDVVRDGNLITASGAGHGVEFGMELAKVFLDEKSIENIMKGMELHKEEK</sequence>
<dbReference type="OrthoDB" id="9800516at2"/>
<evidence type="ECO:0000259" key="1">
    <source>
        <dbReference type="Pfam" id="PF01965"/>
    </source>
</evidence>
<dbReference type="PANTHER" id="PTHR48094:SF12">
    <property type="entry name" value="PARKINSON DISEASE PROTEIN 7 HOMOLOG"/>
    <property type="match status" value="1"/>
</dbReference>
<accession>A0A1T4MIF9</accession>
<dbReference type="InterPro" id="IPR002818">
    <property type="entry name" value="DJ-1/PfpI"/>
</dbReference>
<dbReference type="CDD" id="cd03135">
    <property type="entry name" value="GATase1_DJ-1"/>
    <property type="match status" value="1"/>
</dbReference>
<dbReference type="SUPFAM" id="SSF52317">
    <property type="entry name" value="Class I glutamine amidotransferase-like"/>
    <property type="match status" value="1"/>
</dbReference>
<organism evidence="2 3">
    <name type="scientific">Cetobacterium ceti</name>
    <dbReference type="NCBI Taxonomy" id="180163"/>
    <lineage>
        <taxon>Bacteria</taxon>
        <taxon>Fusobacteriati</taxon>
        <taxon>Fusobacteriota</taxon>
        <taxon>Fusobacteriia</taxon>
        <taxon>Fusobacteriales</taxon>
        <taxon>Fusobacteriaceae</taxon>
        <taxon>Cetobacterium</taxon>
    </lineage>
</organism>